<dbReference type="InterPro" id="IPR036390">
    <property type="entry name" value="WH_DNA-bd_sf"/>
</dbReference>
<evidence type="ECO:0000313" key="2">
    <source>
        <dbReference type="Proteomes" id="UP000342249"/>
    </source>
</evidence>
<dbReference type="AlphaFoldDB" id="A0A5N7J846"/>
<evidence type="ECO:0000313" key="1">
    <source>
        <dbReference type="EMBL" id="MPQ64909.1"/>
    </source>
</evidence>
<name>A0A5N7J846_9CLOT</name>
<dbReference type="SUPFAM" id="SSF46785">
    <property type="entry name" value="Winged helix' DNA-binding domain"/>
    <property type="match status" value="1"/>
</dbReference>
<proteinExistence type="predicted"/>
<dbReference type="EMBL" id="SPSF01000058">
    <property type="protein sequence ID" value="MPQ64909.1"/>
    <property type="molecule type" value="Genomic_DNA"/>
</dbReference>
<dbReference type="Proteomes" id="UP000342249">
    <property type="component" value="Unassembled WGS sequence"/>
</dbReference>
<gene>
    <name evidence="1" type="ORF">E4V82_22875</name>
</gene>
<organism evidence="1 2">
    <name type="scientific">Clostridium estertheticum</name>
    <dbReference type="NCBI Taxonomy" id="238834"/>
    <lineage>
        <taxon>Bacteria</taxon>
        <taxon>Bacillati</taxon>
        <taxon>Bacillota</taxon>
        <taxon>Clostridia</taxon>
        <taxon>Eubacteriales</taxon>
        <taxon>Clostridiaceae</taxon>
        <taxon>Clostridium</taxon>
    </lineage>
</organism>
<sequence length="113" mass="12738">MLIKSLQDLCGSLEEKDLKLNYFGEVSKKICGEDLKKGRVLSILIQNTLFGESGLSVEELFEISETGMSKVRSSLKELEEKENLYITKDGRKKLYDVNLDAMSKLDLQDGTLT</sequence>
<comment type="caution">
    <text evidence="1">The sequence shown here is derived from an EMBL/GenBank/DDBJ whole genome shotgun (WGS) entry which is preliminary data.</text>
</comment>
<reference evidence="1 2" key="1">
    <citation type="journal article" date="2019" name="Lett. Appl. Microbiol.">
        <title>A case of 'blown pack' spoilage of vacuum-packaged pork likely associated with Clostridium estertheticum in Canada.</title>
        <authorList>
            <person name="Zhang P."/>
            <person name="Ward P."/>
            <person name="McMullen L.M."/>
            <person name="Yang X."/>
        </authorList>
    </citation>
    <scope>NUCLEOTIDE SEQUENCE [LARGE SCALE GENOMIC DNA]</scope>
    <source>
        <strain evidence="1 2">MA19</strain>
    </source>
</reference>
<evidence type="ECO:0008006" key="3">
    <source>
        <dbReference type="Google" id="ProtNLM"/>
    </source>
</evidence>
<protein>
    <recommendedName>
        <fullName evidence="3">ArsR family transcriptional regulator</fullName>
    </recommendedName>
</protein>
<dbReference type="RefSeq" id="WP_152754051.1">
    <property type="nucleotide sequence ID" value="NZ_SPSE01000052.1"/>
</dbReference>
<accession>A0A5N7J846</accession>